<dbReference type="Pfam" id="PF11697">
    <property type="entry name" value="DUF3293"/>
    <property type="match status" value="1"/>
</dbReference>
<comment type="caution">
    <text evidence="1">The sequence shown here is derived from an EMBL/GenBank/DDBJ whole genome shotgun (WGS) entry which is preliminary data.</text>
</comment>
<evidence type="ECO:0000313" key="1">
    <source>
        <dbReference type="EMBL" id="MBK7415115.1"/>
    </source>
</evidence>
<sequence>MAKTTELEAAYQATTYRVFLPGGMCDLRLDQPSETLRDWLETAGANEFAVLSAHNPGAKQLDQATNMSRQSLMEIELLEKGFEPYAGENEADTEDWPAEETCFVTDIGLPVAREIGAKYGQNAIVYGLADGVPRLVWIEE</sequence>
<dbReference type="InterPro" id="IPR021710">
    <property type="entry name" value="DUF3293"/>
</dbReference>
<evidence type="ECO:0000313" key="2">
    <source>
        <dbReference type="Proteomes" id="UP000739411"/>
    </source>
</evidence>
<proteinExistence type="predicted"/>
<gene>
    <name evidence="1" type="ORF">IPJ38_08400</name>
</gene>
<dbReference type="AlphaFoldDB" id="A0A935N1Z4"/>
<dbReference type="Proteomes" id="UP000739411">
    <property type="component" value="Unassembled WGS sequence"/>
</dbReference>
<accession>A0A935N1Z4</accession>
<reference evidence="1 2" key="1">
    <citation type="submission" date="2020-10" db="EMBL/GenBank/DDBJ databases">
        <title>Connecting structure to function with the recovery of over 1000 high-quality activated sludge metagenome-assembled genomes encoding full-length rRNA genes using long-read sequencing.</title>
        <authorList>
            <person name="Singleton C.M."/>
            <person name="Petriglieri F."/>
            <person name="Kristensen J.M."/>
            <person name="Kirkegaard R.H."/>
            <person name="Michaelsen T.Y."/>
            <person name="Andersen M.H."/>
            <person name="Karst S.M."/>
            <person name="Dueholm M.S."/>
            <person name="Nielsen P.H."/>
            <person name="Albertsen M."/>
        </authorList>
    </citation>
    <scope>NUCLEOTIDE SEQUENCE [LARGE SCALE GENOMIC DNA]</scope>
    <source>
        <strain evidence="1">EsbW_18-Q3-R4-48_BATAC.463</strain>
    </source>
</reference>
<organism evidence="1 2">
    <name type="scientific">Candidatus Dechloromonas phosphorivorans</name>
    <dbReference type="NCBI Taxonomy" id="2899244"/>
    <lineage>
        <taxon>Bacteria</taxon>
        <taxon>Pseudomonadati</taxon>
        <taxon>Pseudomonadota</taxon>
        <taxon>Betaproteobacteria</taxon>
        <taxon>Rhodocyclales</taxon>
        <taxon>Azonexaceae</taxon>
        <taxon>Dechloromonas</taxon>
    </lineage>
</organism>
<protein>
    <submittedName>
        <fullName evidence="1">DUF3293 domain-containing protein</fullName>
    </submittedName>
</protein>
<dbReference type="EMBL" id="JADJMS010000016">
    <property type="protein sequence ID" value="MBK7415115.1"/>
    <property type="molecule type" value="Genomic_DNA"/>
</dbReference>
<name>A0A935N1Z4_9RHOO</name>